<comment type="caution">
    <text evidence="4">The sequence shown here is derived from an EMBL/GenBank/DDBJ whole genome shotgun (WGS) entry which is preliminary data.</text>
</comment>
<dbReference type="InterPro" id="IPR056798">
    <property type="entry name" value="ADH_Fe_C"/>
</dbReference>
<keyword evidence="5" id="KW-1185">Reference proteome</keyword>
<dbReference type="SUPFAM" id="SSF56796">
    <property type="entry name" value="Dehydroquinate synthase-like"/>
    <property type="match status" value="1"/>
</dbReference>
<gene>
    <name evidence="4" type="ORF">JMJ54_12980</name>
</gene>
<dbReference type="InterPro" id="IPR044731">
    <property type="entry name" value="BDH-like"/>
</dbReference>
<dbReference type="RefSeq" id="WP_203538980.1">
    <property type="nucleotide sequence ID" value="NZ_JAESND010000006.1"/>
</dbReference>
<organism evidence="4 5">
    <name type="scientific">Jeongeupia naejangsanensis</name>
    <dbReference type="NCBI Taxonomy" id="613195"/>
    <lineage>
        <taxon>Bacteria</taxon>
        <taxon>Pseudomonadati</taxon>
        <taxon>Pseudomonadota</taxon>
        <taxon>Betaproteobacteria</taxon>
        <taxon>Neisseriales</taxon>
        <taxon>Chitinibacteraceae</taxon>
        <taxon>Jeongeupia</taxon>
    </lineage>
</organism>
<dbReference type="Pfam" id="PF25137">
    <property type="entry name" value="ADH_Fe_C"/>
    <property type="match status" value="1"/>
</dbReference>
<feature type="domain" description="Fe-containing alcohol dehydrogenase-like C-terminal" evidence="3">
    <location>
        <begin position="191"/>
        <end position="353"/>
    </location>
</feature>
<sequence length="387" mass="41405">MNNFSFHNPTRLHFGQGQIAQIANEIPPSARVLLLYGGGSIKRNGVYDQVIAALAGRTVVEFAGVPANPEFDTLMQAVELGKKGKVDWVLGVGGGSVLDGSKFVAAALALDPEIDPWLIVGNKTPLKSALPIGCVLTLPATGSEANFAAVVTRRETQDKLSFKNPVVFPRFSVLDPSVITTLPPRQLGNGLVDAFVHTTEQYLTFPNEARVQDRLAEGILSTLVEIAPALLKDQSDYAAQANLMWAADQAMYGLVPLGQPLDWATHAIGHELTALYGLDHAQTLAITLPNLLEHTFETKQAKLAQYGRRVWGLSGDDTDVARAAIAATRDFFESVGVSTRLSGYGITDVAAAADGVRAQLIRHKRVALGEHGTLTPDDCHAIIMQAG</sequence>
<dbReference type="Proteomes" id="UP000809431">
    <property type="component" value="Unassembled WGS sequence"/>
</dbReference>
<dbReference type="PANTHER" id="PTHR43633">
    <property type="entry name" value="ALCOHOL DEHYDROGENASE YQHD"/>
    <property type="match status" value="1"/>
</dbReference>
<protein>
    <submittedName>
        <fullName evidence="4">Iron-containing alcohol dehydrogenase</fullName>
    </submittedName>
</protein>
<dbReference type="EMBL" id="JAESND010000006">
    <property type="protein sequence ID" value="MBM3116746.1"/>
    <property type="molecule type" value="Genomic_DNA"/>
</dbReference>
<reference evidence="4 5" key="1">
    <citation type="submission" date="2021-01" db="EMBL/GenBank/DDBJ databases">
        <title>Draft Genome Sequence and Polyhydroxyalkanoate Biosynthetic Potential of Jeongeupia naejangsanensis Type Strain DSM 24253.</title>
        <authorList>
            <person name="Turrini P."/>
            <person name="Artuso I."/>
            <person name="Lugli G.A."/>
            <person name="Frangipani E."/>
            <person name="Ventura M."/>
            <person name="Visca P."/>
        </authorList>
    </citation>
    <scope>NUCLEOTIDE SEQUENCE [LARGE SCALE GENOMIC DNA]</scope>
    <source>
        <strain evidence="4 5">DSM 24253</strain>
    </source>
</reference>
<evidence type="ECO:0000259" key="3">
    <source>
        <dbReference type="Pfam" id="PF25137"/>
    </source>
</evidence>
<dbReference type="CDD" id="cd08187">
    <property type="entry name" value="BDH"/>
    <property type="match status" value="1"/>
</dbReference>
<dbReference type="InterPro" id="IPR001670">
    <property type="entry name" value="ADH_Fe/GldA"/>
</dbReference>
<evidence type="ECO:0000256" key="1">
    <source>
        <dbReference type="ARBA" id="ARBA00023002"/>
    </source>
</evidence>
<evidence type="ECO:0000313" key="5">
    <source>
        <dbReference type="Proteomes" id="UP000809431"/>
    </source>
</evidence>
<accession>A0ABS2BMA0</accession>
<evidence type="ECO:0000313" key="4">
    <source>
        <dbReference type="EMBL" id="MBM3116746.1"/>
    </source>
</evidence>
<proteinExistence type="predicted"/>
<dbReference type="Pfam" id="PF00465">
    <property type="entry name" value="Fe-ADH"/>
    <property type="match status" value="1"/>
</dbReference>
<dbReference type="Gene3D" id="3.40.50.1970">
    <property type="match status" value="1"/>
</dbReference>
<evidence type="ECO:0000259" key="2">
    <source>
        <dbReference type="Pfam" id="PF00465"/>
    </source>
</evidence>
<name>A0ABS2BMA0_9NEIS</name>
<feature type="domain" description="Alcohol dehydrogenase iron-type/glycerol dehydrogenase GldA" evidence="2">
    <location>
        <begin position="9"/>
        <end position="176"/>
    </location>
</feature>
<dbReference type="Gene3D" id="1.20.1090.10">
    <property type="entry name" value="Dehydroquinate synthase-like - alpha domain"/>
    <property type="match status" value="1"/>
</dbReference>
<dbReference type="PROSITE" id="PS00060">
    <property type="entry name" value="ADH_IRON_2"/>
    <property type="match status" value="1"/>
</dbReference>
<keyword evidence="1" id="KW-0560">Oxidoreductase</keyword>
<dbReference type="PANTHER" id="PTHR43633:SF1">
    <property type="entry name" value="ALCOHOL DEHYDROGENASE YQHD"/>
    <property type="match status" value="1"/>
</dbReference>
<dbReference type="InterPro" id="IPR018211">
    <property type="entry name" value="ADH_Fe_CS"/>
</dbReference>